<dbReference type="OrthoDB" id="446232at2759"/>
<protein>
    <submittedName>
        <fullName evidence="1">Uncharacterized protein</fullName>
    </submittedName>
</protein>
<proteinExistence type="predicted"/>
<organism evidence="1 2">
    <name type="scientific">Symbiodinium necroappetens</name>
    <dbReference type="NCBI Taxonomy" id="1628268"/>
    <lineage>
        <taxon>Eukaryota</taxon>
        <taxon>Sar</taxon>
        <taxon>Alveolata</taxon>
        <taxon>Dinophyceae</taxon>
        <taxon>Suessiales</taxon>
        <taxon>Symbiodiniaceae</taxon>
        <taxon>Symbiodinium</taxon>
    </lineage>
</organism>
<dbReference type="EMBL" id="CAJNJA010007743">
    <property type="protein sequence ID" value="CAE7228413.1"/>
    <property type="molecule type" value="Genomic_DNA"/>
</dbReference>
<gene>
    <name evidence="1" type="ORF">SNEC2469_LOCUS3376</name>
</gene>
<name>A0A812KQW4_9DINO</name>
<keyword evidence="2" id="KW-1185">Reference proteome</keyword>
<dbReference type="AlphaFoldDB" id="A0A812KQW4"/>
<evidence type="ECO:0000313" key="1">
    <source>
        <dbReference type="EMBL" id="CAE7228413.1"/>
    </source>
</evidence>
<accession>A0A812KQW4</accession>
<evidence type="ECO:0000313" key="2">
    <source>
        <dbReference type="Proteomes" id="UP000601435"/>
    </source>
</evidence>
<dbReference type="Proteomes" id="UP000601435">
    <property type="component" value="Unassembled WGS sequence"/>
</dbReference>
<sequence length="408" mass="45755">GKDPREILWSGGRSEIARRGWPGVDAPGLVIEGEAFTIEMSRIMKLGDGEEVAYGYRLIAEAELAPSTVNDMHIACQASKYVCAYILSDCGGDVQEALRLLPEVRGKWEELESLSEKRQQSLGLRSGGCFVATQATALEDSWLLGARLDLGAAALSFAARETLRPMPNECFSDQDYQEALGHERPNVLPVSTSLYRNTLSFRCGQEYTAEIWASPDFRLALDRKGLIIEAGVGGHEVPFAFHPVEGGKGSLSWREETWIEVAMTDLLSHLRKHRRRHEVVEALLSTPEKDPSLRNQPEPWHRTVAGSWFAEAKWYGTSSEMSQVLLAMVTSEKSAFFLEFELLLSGVLVAYRLHEYDRGTFREAVWTSDRRRSLFGADPENSFELFPVPKALEDTPSPFWICFQGRSF</sequence>
<comment type="caution">
    <text evidence="1">The sequence shown here is derived from an EMBL/GenBank/DDBJ whole genome shotgun (WGS) entry which is preliminary data.</text>
</comment>
<reference evidence="1" key="1">
    <citation type="submission" date="2021-02" db="EMBL/GenBank/DDBJ databases">
        <authorList>
            <person name="Dougan E. K."/>
            <person name="Rhodes N."/>
            <person name="Thang M."/>
            <person name="Chan C."/>
        </authorList>
    </citation>
    <scope>NUCLEOTIDE SEQUENCE</scope>
</reference>
<feature type="non-terminal residue" evidence="1">
    <location>
        <position position="408"/>
    </location>
</feature>